<feature type="region of interest" description="Disordered" evidence="1">
    <location>
        <begin position="91"/>
        <end position="113"/>
    </location>
</feature>
<dbReference type="SUPFAM" id="SSF51735">
    <property type="entry name" value="NAD(P)-binding Rossmann-fold domains"/>
    <property type="match status" value="1"/>
</dbReference>
<comment type="caution">
    <text evidence="2">The sequence shown here is derived from an EMBL/GenBank/DDBJ whole genome shotgun (WGS) entry which is preliminary data.</text>
</comment>
<dbReference type="Gene3D" id="3.40.50.720">
    <property type="entry name" value="NAD(P)-binding Rossmann-like Domain"/>
    <property type="match status" value="1"/>
</dbReference>
<reference evidence="2 3" key="1">
    <citation type="submission" date="2019-07" db="EMBL/GenBank/DDBJ databases">
        <authorList>
            <person name="Duangmal K."/>
            <person name="Teo W.F.A."/>
        </authorList>
    </citation>
    <scope>NUCLEOTIDE SEQUENCE [LARGE SCALE GENOMIC DNA]</scope>
    <source>
        <strain evidence="2 3">TBRC 6029</strain>
    </source>
</reference>
<dbReference type="OrthoDB" id="8959163at2"/>
<reference evidence="2 3" key="2">
    <citation type="submission" date="2019-08" db="EMBL/GenBank/DDBJ databases">
        <title>Amycolatopsis acidicola sp. nov., isolated from peat swamp forest soil.</title>
        <authorList>
            <person name="Srisuk N."/>
        </authorList>
    </citation>
    <scope>NUCLEOTIDE SEQUENCE [LARGE SCALE GENOMIC DNA]</scope>
    <source>
        <strain evidence="2 3">TBRC 6029</strain>
    </source>
</reference>
<organism evidence="2 3">
    <name type="scientific">Amycolatopsis rhizosphaerae</name>
    <dbReference type="NCBI Taxonomy" id="2053003"/>
    <lineage>
        <taxon>Bacteria</taxon>
        <taxon>Bacillati</taxon>
        <taxon>Actinomycetota</taxon>
        <taxon>Actinomycetes</taxon>
        <taxon>Pseudonocardiales</taxon>
        <taxon>Pseudonocardiaceae</taxon>
        <taxon>Amycolatopsis</taxon>
    </lineage>
</organism>
<evidence type="ECO:0000256" key="1">
    <source>
        <dbReference type="SAM" id="MobiDB-lite"/>
    </source>
</evidence>
<keyword evidence="3" id="KW-1185">Reference proteome</keyword>
<protein>
    <submittedName>
        <fullName evidence="2">SDR family oxidoreductase</fullName>
    </submittedName>
</protein>
<dbReference type="AlphaFoldDB" id="A0A558D6R2"/>
<dbReference type="EMBL" id="VJWX01000050">
    <property type="protein sequence ID" value="TVT56704.1"/>
    <property type="molecule type" value="Genomic_DNA"/>
</dbReference>
<dbReference type="InterPro" id="IPR036291">
    <property type="entry name" value="NAD(P)-bd_dom_sf"/>
</dbReference>
<dbReference type="Proteomes" id="UP000320011">
    <property type="component" value="Unassembled WGS sequence"/>
</dbReference>
<name>A0A558D6R2_9PSEU</name>
<evidence type="ECO:0000313" key="3">
    <source>
        <dbReference type="Proteomes" id="UP000320011"/>
    </source>
</evidence>
<dbReference type="PRINTS" id="PR00081">
    <property type="entry name" value="GDHRDH"/>
</dbReference>
<gene>
    <name evidence="2" type="ORF">FNH05_08115</name>
</gene>
<proteinExistence type="predicted"/>
<dbReference type="Pfam" id="PF13561">
    <property type="entry name" value="adh_short_C2"/>
    <property type="match status" value="1"/>
</dbReference>
<evidence type="ECO:0000313" key="2">
    <source>
        <dbReference type="EMBL" id="TVT56704.1"/>
    </source>
</evidence>
<feature type="compositionally biased region" description="Basic and acidic residues" evidence="1">
    <location>
        <begin position="99"/>
        <end position="113"/>
    </location>
</feature>
<dbReference type="InterPro" id="IPR002347">
    <property type="entry name" value="SDR_fam"/>
</dbReference>
<sequence length="113" mass="11526">MTDSMRARGGGAIVNVTALTAAEPVAGFGLSASTWAAVIAAAKTMAIELGPDGIRVNMVCPAGQPGDGPLDGPSVSAECLVATVSRSPHEIIAASPTRSKRDTLLASPRRWDR</sequence>
<accession>A0A558D6R2</accession>